<reference evidence="1" key="1">
    <citation type="submission" date="2020-05" db="EMBL/GenBank/DDBJ databases">
        <authorList>
            <person name="Chiriac C."/>
            <person name="Salcher M."/>
            <person name="Ghai R."/>
            <person name="Kavagutti S V."/>
        </authorList>
    </citation>
    <scope>NUCLEOTIDE SEQUENCE</scope>
</reference>
<accession>A0A6J6KSE2</accession>
<gene>
    <name evidence="1" type="ORF">UFOPK2214_00688</name>
</gene>
<protein>
    <submittedName>
        <fullName evidence="1">Unannotated protein</fullName>
    </submittedName>
</protein>
<dbReference type="EMBL" id="CAEZWJ010000016">
    <property type="protein sequence ID" value="CAB4652432.1"/>
    <property type="molecule type" value="Genomic_DNA"/>
</dbReference>
<proteinExistence type="predicted"/>
<organism evidence="1">
    <name type="scientific">freshwater metagenome</name>
    <dbReference type="NCBI Taxonomy" id="449393"/>
    <lineage>
        <taxon>unclassified sequences</taxon>
        <taxon>metagenomes</taxon>
        <taxon>ecological metagenomes</taxon>
    </lineage>
</organism>
<dbReference type="AlphaFoldDB" id="A0A6J6KSE2"/>
<sequence>MDSLQSLRNAAVRWSATKVSSLQRMLWLLLKQTLQKCAKTLPRWSVDSRLQWARAILSRSKRMRLNVSAMNKVSSIRCRATKPPPQPLKYAGSCARCATPWNKAPVRFKNCKHELNRLRIVTMHLSAPLMDCRQNSRRQNPLLEFFGRSLQLQSKNETLPRMLVMSHNKVAPLLSVVLHVLLLV</sequence>
<name>A0A6J6KSE2_9ZZZZ</name>
<evidence type="ECO:0000313" key="1">
    <source>
        <dbReference type="EMBL" id="CAB4652432.1"/>
    </source>
</evidence>